<dbReference type="CDD" id="cd06257">
    <property type="entry name" value="DnaJ"/>
    <property type="match status" value="1"/>
</dbReference>
<keyword evidence="4" id="KW-1185">Reference proteome</keyword>
<feature type="compositionally biased region" description="Low complexity" evidence="1">
    <location>
        <begin position="543"/>
        <end position="560"/>
    </location>
</feature>
<dbReference type="GO" id="GO:0072318">
    <property type="term" value="P:clathrin coat disassembly"/>
    <property type="evidence" value="ECO:0007669"/>
    <property type="project" value="TreeGrafter"/>
</dbReference>
<dbReference type="GO" id="GO:0030276">
    <property type="term" value="F:clathrin binding"/>
    <property type="evidence" value="ECO:0007669"/>
    <property type="project" value="TreeGrafter"/>
</dbReference>
<dbReference type="PROSITE" id="PS50030">
    <property type="entry name" value="UBA"/>
    <property type="match status" value="1"/>
</dbReference>
<proteinExistence type="predicted"/>
<dbReference type="Gene3D" id="1.10.287.110">
    <property type="entry name" value="DnaJ domain"/>
    <property type="match status" value="1"/>
</dbReference>
<dbReference type="PANTHER" id="PTHR23172:SF19">
    <property type="entry name" value="J DOMAIN-CONTAINING PROTEIN"/>
    <property type="match status" value="1"/>
</dbReference>
<dbReference type="SUPFAM" id="SSF46565">
    <property type="entry name" value="Chaperone J-domain"/>
    <property type="match status" value="1"/>
</dbReference>
<feature type="compositionally biased region" description="Basic and acidic residues" evidence="1">
    <location>
        <begin position="735"/>
        <end position="748"/>
    </location>
</feature>
<dbReference type="SUPFAM" id="SSF46934">
    <property type="entry name" value="UBA-like"/>
    <property type="match status" value="1"/>
</dbReference>
<dbReference type="InterPro" id="IPR019734">
    <property type="entry name" value="TPR_rpt"/>
</dbReference>
<dbReference type="SUPFAM" id="SSF48452">
    <property type="entry name" value="TPR-like"/>
    <property type="match status" value="1"/>
</dbReference>
<feature type="region of interest" description="Disordered" evidence="1">
    <location>
        <begin position="1"/>
        <end position="306"/>
    </location>
</feature>
<protein>
    <recommendedName>
        <fullName evidence="2">UBA domain-containing protein</fullName>
    </recommendedName>
</protein>
<feature type="compositionally biased region" description="Basic and acidic residues" evidence="1">
    <location>
        <begin position="497"/>
        <end position="510"/>
    </location>
</feature>
<feature type="domain" description="UBA" evidence="2">
    <location>
        <begin position="301"/>
        <end position="343"/>
    </location>
</feature>
<dbReference type="GO" id="GO:0072583">
    <property type="term" value="P:clathrin-dependent endocytosis"/>
    <property type="evidence" value="ECO:0007669"/>
    <property type="project" value="TreeGrafter"/>
</dbReference>
<feature type="compositionally biased region" description="Polar residues" evidence="1">
    <location>
        <begin position="277"/>
        <end position="294"/>
    </location>
</feature>
<organism evidence="3 4">
    <name type="scientific">Exidia glandulosa HHB12029</name>
    <dbReference type="NCBI Taxonomy" id="1314781"/>
    <lineage>
        <taxon>Eukaryota</taxon>
        <taxon>Fungi</taxon>
        <taxon>Dikarya</taxon>
        <taxon>Basidiomycota</taxon>
        <taxon>Agaricomycotina</taxon>
        <taxon>Agaricomycetes</taxon>
        <taxon>Auriculariales</taxon>
        <taxon>Exidiaceae</taxon>
        <taxon>Exidia</taxon>
    </lineage>
</organism>
<gene>
    <name evidence="3" type="ORF">EXIGLDRAFT_726742</name>
</gene>
<feature type="compositionally biased region" description="Basic and acidic residues" evidence="1">
    <location>
        <begin position="431"/>
        <end position="443"/>
    </location>
</feature>
<evidence type="ECO:0000256" key="1">
    <source>
        <dbReference type="SAM" id="MobiDB-lite"/>
    </source>
</evidence>
<feature type="region of interest" description="Disordered" evidence="1">
    <location>
        <begin position="344"/>
        <end position="405"/>
    </location>
</feature>
<feature type="compositionally biased region" description="Polar residues" evidence="1">
    <location>
        <begin position="166"/>
        <end position="197"/>
    </location>
</feature>
<feature type="compositionally biased region" description="Low complexity" evidence="1">
    <location>
        <begin position="25"/>
        <end position="38"/>
    </location>
</feature>
<evidence type="ECO:0000313" key="4">
    <source>
        <dbReference type="Proteomes" id="UP000077266"/>
    </source>
</evidence>
<dbReference type="AlphaFoldDB" id="A0A165M6T1"/>
<dbReference type="FunCoup" id="A0A165M6T1">
    <property type="interactions" value="74"/>
</dbReference>
<dbReference type="Gene3D" id="1.10.8.10">
    <property type="entry name" value="DNA helicase RuvA subunit, C-terminal domain"/>
    <property type="match status" value="1"/>
</dbReference>
<dbReference type="SMART" id="SM00028">
    <property type="entry name" value="TPR"/>
    <property type="match status" value="3"/>
</dbReference>
<feature type="compositionally biased region" description="Polar residues" evidence="1">
    <location>
        <begin position="8"/>
        <end position="21"/>
    </location>
</feature>
<dbReference type="GO" id="GO:0005737">
    <property type="term" value="C:cytoplasm"/>
    <property type="evidence" value="ECO:0007669"/>
    <property type="project" value="TreeGrafter"/>
</dbReference>
<name>A0A165M6T1_EXIGL</name>
<feature type="compositionally biased region" description="Pro residues" evidence="1">
    <location>
        <begin position="561"/>
        <end position="575"/>
    </location>
</feature>
<dbReference type="EMBL" id="KV425914">
    <property type="protein sequence ID" value="KZV98843.1"/>
    <property type="molecule type" value="Genomic_DNA"/>
</dbReference>
<feature type="compositionally biased region" description="Low complexity" evidence="1">
    <location>
        <begin position="444"/>
        <end position="459"/>
    </location>
</feature>
<feature type="compositionally biased region" description="Low complexity" evidence="1">
    <location>
        <begin position="142"/>
        <end position="155"/>
    </location>
</feature>
<feature type="region of interest" description="Disordered" evidence="1">
    <location>
        <begin position="729"/>
        <end position="748"/>
    </location>
</feature>
<evidence type="ECO:0000313" key="3">
    <source>
        <dbReference type="EMBL" id="KZV98843.1"/>
    </source>
</evidence>
<dbReference type="FunFam" id="1.10.287.110:FF:000002">
    <property type="entry name" value="putative tyrosine-protein phosphatase auxilin isoform X2"/>
    <property type="match status" value="1"/>
</dbReference>
<dbReference type="STRING" id="1314781.A0A165M6T1"/>
<feature type="compositionally biased region" description="Polar residues" evidence="1">
    <location>
        <begin position="96"/>
        <end position="130"/>
    </location>
</feature>
<feature type="region of interest" description="Disordered" evidence="1">
    <location>
        <begin position="757"/>
        <end position="791"/>
    </location>
</feature>
<dbReference type="InParanoid" id="A0A165M6T1"/>
<feature type="compositionally biased region" description="Polar residues" evidence="1">
    <location>
        <begin position="393"/>
        <end position="404"/>
    </location>
</feature>
<accession>A0A165M6T1</accession>
<dbReference type="Proteomes" id="UP000077266">
    <property type="component" value="Unassembled WGS sequence"/>
</dbReference>
<dbReference type="OrthoDB" id="1717591at2759"/>
<dbReference type="InterPro" id="IPR011990">
    <property type="entry name" value="TPR-like_helical_dom_sf"/>
</dbReference>
<feature type="compositionally biased region" description="Low complexity" evidence="1">
    <location>
        <begin position="206"/>
        <end position="215"/>
    </location>
</feature>
<dbReference type="InterPro" id="IPR001623">
    <property type="entry name" value="DnaJ_domain"/>
</dbReference>
<dbReference type="InterPro" id="IPR015940">
    <property type="entry name" value="UBA"/>
</dbReference>
<feature type="compositionally biased region" description="Polar residues" evidence="1">
    <location>
        <begin position="216"/>
        <end position="237"/>
    </location>
</feature>
<dbReference type="InterPro" id="IPR036869">
    <property type="entry name" value="J_dom_sf"/>
</dbReference>
<evidence type="ECO:0000259" key="2">
    <source>
        <dbReference type="PROSITE" id="PS50030"/>
    </source>
</evidence>
<reference evidence="3 4" key="1">
    <citation type="journal article" date="2016" name="Mol. Biol. Evol.">
        <title>Comparative Genomics of Early-Diverging Mushroom-Forming Fungi Provides Insights into the Origins of Lignocellulose Decay Capabilities.</title>
        <authorList>
            <person name="Nagy L.G."/>
            <person name="Riley R."/>
            <person name="Tritt A."/>
            <person name="Adam C."/>
            <person name="Daum C."/>
            <person name="Floudas D."/>
            <person name="Sun H."/>
            <person name="Yadav J.S."/>
            <person name="Pangilinan J."/>
            <person name="Larsson K.H."/>
            <person name="Matsuura K."/>
            <person name="Barry K."/>
            <person name="Labutti K."/>
            <person name="Kuo R."/>
            <person name="Ohm R.A."/>
            <person name="Bhattacharya S.S."/>
            <person name="Shirouzu T."/>
            <person name="Yoshinaga Y."/>
            <person name="Martin F.M."/>
            <person name="Grigoriev I.V."/>
            <person name="Hibbett D.S."/>
        </authorList>
    </citation>
    <scope>NUCLEOTIDE SEQUENCE [LARGE SCALE GENOMIC DNA]</scope>
    <source>
        <strain evidence="3 4">HHB12029</strain>
    </source>
</reference>
<feature type="compositionally biased region" description="Basic and acidic residues" evidence="1">
    <location>
        <begin position="356"/>
        <end position="376"/>
    </location>
</feature>
<dbReference type="PANTHER" id="PTHR23172">
    <property type="entry name" value="AUXILIN/CYCLIN G-ASSOCIATED KINASE-RELATED"/>
    <property type="match status" value="1"/>
</dbReference>
<dbReference type="GO" id="GO:0031982">
    <property type="term" value="C:vesicle"/>
    <property type="evidence" value="ECO:0007669"/>
    <property type="project" value="TreeGrafter"/>
</dbReference>
<sequence length="910" mass="95753">MSDAFSDLWQTTNPSQSQAKQTLRAAQSQQTPAQPQLPWARQAQASKPDAFSILSSASSTPPLRATTPARSPAPAQRPRNGDAFGDLVSFGGASSRPANSSTLSLAAQQSRPVSSQSMQKPAQLTTSTSAAVWDQLDMLGASRPSNTTSSSASSTDPWDDDFFSAAPTQPKSQPTPAAQSAPTVRQTKPSPSATSNVFDLLGDFGAPAAQPAAVPTTKSHQSPDFTSSLDLPRSNTPGDFDFGDREYKGGNSGDASDDDILGMLAKPVSAVPARASPTPQESAPSRTASRNPYTASPGRVSPPPHVIGQIIEMGFSVEQARVALASTSTGLDVQAALETLLQNGGGDTAEAASSFRDQDSDLEHERERERERTRRLNHERRRRPDAAALESPDPSSDTTATVSAQADKLLNQASEIGLSMLSKANAFWTAGKERAQKAYEERAAASARQSSSSSPAPSKGRPRWMQEAGGDEPSPIDGGRSAFKDDSDDEAPVPRPSRVDAQRPTRREQARPAPAEASTSSARHLVATDESKPAGGYRSPFRGGRQAQPAPSPQPTRRSSPLPPTAPPAPPPPTFPGASQSVLNAVAGHKAKANEAFKLGSYPTAISSYNAAIDLLPAGHMTRVSLLNNRALASIRIGEWKSAIDDCSTAISLIRPAASGNNPPYLGPVPVTGATVDGTNIPGETLHLGDALLKALSRRAAAYEMGEKWPSALADWDAALQAALLPMSAGGGDIGKSRSEATRGSERCKKMVGIVAGGTANGEVSGSNPTPSPPRPVRRPAPKPAAVNAPPSEAVQRLRAANAAANVEEQQKSDLKDSVDSRLQAWKGGKETNIRALIASLDTVLWPELGWQTVGMAELISPKQLKIRYMKAIAKLHPDKLNVDNTTVEQRMIANGVFATLNEAWVASNI</sequence>
<dbReference type="InterPro" id="IPR009060">
    <property type="entry name" value="UBA-like_sf"/>
</dbReference>
<feature type="compositionally biased region" description="Low complexity" evidence="1">
    <location>
        <begin position="54"/>
        <end position="74"/>
    </location>
</feature>
<feature type="region of interest" description="Disordered" evidence="1">
    <location>
        <begin position="431"/>
        <end position="580"/>
    </location>
</feature>
<dbReference type="Gene3D" id="1.25.40.10">
    <property type="entry name" value="Tetratricopeptide repeat domain"/>
    <property type="match status" value="1"/>
</dbReference>